<dbReference type="RefSeq" id="XP_024742729.1">
    <property type="nucleotide sequence ID" value="XM_024879134.1"/>
</dbReference>
<feature type="compositionally biased region" description="Low complexity" evidence="1">
    <location>
        <begin position="579"/>
        <end position="618"/>
    </location>
</feature>
<dbReference type="Pfam" id="PF06985">
    <property type="entry name" value="HET"/>
    <property type="match status" value="1"/>
</dbReference>
<dbReference type="OrthoDB" id="2958217at2759"/>
<evidence type="ECO:0000313" key="3">
    <source>
        <dbReference type="EMBL" id="PMD65825.1"/>
    </source>
</evidence>
<evidence type="ECO:0000256" key="1">
    <source>
        <dbReference type="SAM" id="MobiDB-lite"/>
    </source>
</evidence>
<accession>A0A2J6TS34</accession>
<proteinExistence type="predicted"/>
<evidence type="ECO:0000259" key="2">
    <source>
        <dbReference type="Pfam" id="PF06985"/>
    </source>
</evidence>
<organism evidence="3 4">
    <name type="scientific">Hyaloscypha bicolor E</name>
    <dbReference type="NCBI Taxonomy" id="1095630"/>
    <lineage>
        <taxon>Eukaryota</taxon>
        <taxon>Fungi</taxon>
        <taxon>Dikarya</taxon>
        <taxon>Ascomycota</taxon>
        <taxon>Pezizomycotina</taxon>
        <taxon>Leotiomycetes</taxon>
        <taxon>Helotiales</taxon>
        <taxon>Hyaloscyphaceae</taxon>
        <taxon>Hyaloscypha</taxon>
        <taxon>Hyaloscypha bicolor</taxon>
    </lineage>
</organism>
<dbReference type="InParanoid" id="A0A2J6TS34"/>
<dbReference type="PANTHER" id="PTHR33112">
    <property type="entry name" value="DOMAIN PROTEIN, PUTATIVE-RELATED"/>
    <property type="match status" value="1"/>
</dbReference>
<dbReference type="PANTHER" id="PTHR33112:SF12">
    <property type="entry name" value="HETEROKARYON INCOMPATIBILITY DOMAIN-CONTAINING PROTEIN"/>
    <property type="match status" value="1"/>
</dbReference>
<dbReference type="STRING" id="1095630.A0A2J6TS34"/>
<sequence>MPTTIPQPRPFGFQPPLAGVVQRSEELCGLCSTIAFHHNFYHKMTQDIRLGTWEEILRSQYCSFCRLVASALIANPNRSPRYLDDQIILSNDASWELGVEQSPYDKLNSDTYSNKLDLRSTAKQCQDVAYRLVVYVKDTPEVRSCIQYLAHGVRKEDQQFFGRPLDREKVDTYLLKKWLRLCEDWHGDICEQDGVSGQNLPTKLRLIDVEERTIVKVSTARVQYLTLSYVWGTDDMLRETGMTPVVTNRADIRFSSTGEELTPLPDHLPQTIEDAISLTLTLGFRYLWVDALCIIQDDPTKAKNLHLERMDAVYNCSTLTIAAASGLHADSGIPGISVPRKNSPRPEKIQGMHLAAMSPSFTELENSQSLIWNTRGWTFQEKILAKRILLFTDYQVYYRCSESVWTEEIVNETKRLSNSIESRPGKYRWAADRPRHNVSGKLLLLKMIVPQLHVDDQWSYLGRFPDYAAAIREYTQRTLTNPNDILIAISGVLKTLKPDTGQFICGLPKAYFAQSLLWYPEPGKRHIRSDPNLPSWTWAAWHCVNGVGYDVLDVRMIRTIMITIRNLLARLGKAMAKASSGSSDSDSSSSSDYSGDSGSSSSSTSSSTSSSSPSTYYPYEPPKKKRDWSTRKIVGKASGNIVACFGWPLAVRDHTVKHMFYCAEKKVTPLNCEETLSLHTFMADGTMFKENENNSSKSSRSRQDLQDIARKYRFPLLSMETIIVKLNIGRCLHHILPTHDDDASVFELVDHNGSCVGEVWTTLRLAKEGREEPLEFLTINWGLSLSVAEIDEAFIPRWTFDSAKLPESQIFMNCRSFFEEALRPAPSKGLMGRYGVNSAQAEQPSVMKFLDALFTAKKGQPRPKFLWSTVNLILVEWDGPIARRVGVGKVIFSAWLLARELFSTPEEVILA</sequence>
<feature type="domain" description="Heterokaryon incompatibility" evidence="2">
    <location>
        <begin position="224"/>
        <end position="381"/>
    </location>
</feature>
<dbReference type="AlphaFoldDB" id="A0A2J6TS34"/>
<dbReference type="InterPro" id="IPR010730">
    <property type="entry name" value="HET"/>
</dbReference>
<keyword evidence="4" id="KW-1185">Reference proteome</keyword>
<reference evidence="3 4" key="1">
    <citation type="submission" date="2016-04" db="EMBL/GenBank/DDBJ databases">
        <title>A degradative enzymes factory behind the ericoid mycorrhizal symbiosis.</title>
        <authorList>
            <consortium name="DOE Joint Genome Institute"/>
            <person name="Martino E."/>
            <person name="Morin E."/>
            <person name="Grelet G."/>
            <person name="Kuo A."/>
            <person name="Kohler A."/>
            <person name="Daghino S."/>
            <person name="Barry K."/>
            <person name="Choi C."/>
            <person name="Cichocki N."/>
            <person name="Clum A."/>
            <person name="Copeland A."/>
            <person name="Hainaut M."/>
            <person name="Haridas S."/>
            <person name="Labutti K."/>
            <person name="Lindquist E."/>
            <person name="Lipzen A."/>
            <person name="Khouja H.-R."/>
            <person name="Murat C."/>
            <person name="Ohm R."/>
            <person name="Olson A."/>
            <person name="Spatafora J."/>
            <person name="Veneault-Fourrey C."/>
            <person name="Henrissat B."/>
            <person name="Grigoriev I."/>
            <person name="Martin F."/>
            <person name="Perotto S."/>
        </authorList>
    </citation>
    <scope>NUCLEOTIDE SEQUENCE [LARGE SCALE GENOMIC DNA]</scope>
    <source>
        <strain evidence="3 4">E</strain>
    </source>
</reference>
<dbReference type="GeneID" id="36587211"/>
<dbReference type="EMBL" id="KZ613745">
    <property type="protein sequence ID" value="PMD65825.1"/>
    <property type="molecule type" value="Genomic_DNA"/>
</dbReference>
<name>A0A2J6TS34_9HELO</name>
<feature type="region of interest" description="Disordered" evidence="1">
    <location>
        <begin position="578"/>
        <end position="630"/>
    </location>
</feature>
<dbReference type="Proteomes" id="UP000235371">
    <property type="component" value="Unassembled WGS sequence"/>
</dbReference>
<evidence type="ECO:0000313" key="4">
    <source>
        <dbReference type="Proteomes" id="UP000235371"/>
    </source>
</evidence>
<gene>
    <name evidence="3" type="ORF">K444DRAFT_607226</name>
</gene>
<protein>
    <submittedName>
        <fullName evidence="3">HET-domain-containing protein</fullName>
    </submittedName>
</protein>